<organism evidence="2 3">
    <name type="scientific">Bodo saltans</name>
    <name type="common">Flagellated protozoan</name>
    <dbReference type="NCBI Taxonomy" id="75058"/>
    <lineage>
        <taxon>Eukaryota</taxon>
        <taxon>Discoba</taxon>
        <taxon>Euglenozoa</taxon>
        <taxon>Kinetoplastea</taxon>
        <taxon>Metakinetoplastina</taxon>
        <taxon>Eubodonida</taxon>
        <taxon>Bodonidae</taxon>
        <taxon>Bodo</taxon>
    </lineage>
</organism>
<feature type="compositionally biased region" description="Basic and acidic residues" evidence="1">
    <location>
        <begin position="30"/>
        <end position="60"/>
    </location>
</feature>
<dbReference type="Proteomes" id="UP000051952">
    <property type="component" value="Unassembled WGS sequence"/>
</dbReference>
<evidence type="ECO:0000256" key="1">
    <source>
        <dbReference type="SAM" id="MobiDB-lite"/>
    </source>
</evidence>
<evidence type="ECO:0000313" key="2">
    <source>
        <dbReference type="EMBL" id="CUG90925.1"/>
    </source>
</evidence>
<dbReference type="AlphaFoldDB" id="A0A0S4JLB7"/>
<evidence type="ECO:0000313" key="3">
    <source>
        <dbReference type="Proteomes" id="UP000051952"/>
    </source>
</evidence>
<reference evidence="3" key="1">
    <citation type="submission" date="2015-09" db="EMBL/GenBank/DDBJ databases">
        <authorList>
            <consortium name="Pathogen Informatics"/>
        </authorList>
    </citation>
    <scope>NUCLEOTIDE SEQUENCE [LARGE SCALE GENOMIC DNA]</scope>
    <source>
        <strain evidence="3">Lake Konstanz</strain>
    </source>
</reference>
<protein>
    <submittedName>
        <fullName evidence="2">Uncharacterized protein</fullName>
    </submittedName>
</protein>
<dbReference type="VEuPathDB" id="TriTrypDB:BSAL_29310"/>
<feature type="region of interest" description="Disordered" evidence="1">
    <location>
        <begin position="1"/>
        <end position="96"/>
    </location>
</feature>
<gene>
    <name evidence="2" type="ORF">BSAL_29310</name>
</gene>
<accession>A0A0S4JLB7</accession>
<sequence length="96" mass="11042">MGNCTGKTKQAKDNQPHPQQRPHSGGTGHYSEEHPQKSWSELHKAELRARREEETKEGVHHHQHHQEEEDGTFNNNTLAEHRPPPINNPQTYSGVR</sequence>
<proteinExistence type="predicted"/>
<keyword evidence="3" id="KW-1185">Reference proteome</keyword>
<name>A0A0S4JLB7_BODSA</name>
<dbReference type="EMBL" id="CYKH01001877">
    <property type="protein sequence ID" value="CUG90925.1"/>
    <property type="molecule type" value="Genomic_DNA"/>
</dbReference>